<reference evidence="2" key="2">
    <citation type="submission" date="2018-05" db="EMBL/GenBank/DDBJ databases">
        <title>OgluRS3 (Oryza glumaepatula Reference Sequence Version 3).</title>
        <authorList>
            <person name="Zhang J."/>
            <person name="Kudrna D."/>
            <person name="Lee S."/>
            <person name="Talag J."/>
            <person name="Welchert J."/>
            <person name="Wing R.A."/>
        </authorList>
    </citation>
    <scope>NUCLEOTIDE SEQUENCE [LARGE SCALE GENOMIC DNA]</scope>
</reference>
<dbReference type="Proteomes" id="UP000026961">
    <property type="component" value="Chromosome 8"/>
</dbReference>
<feature type="region of interest" description="Disordered" evidence="1">
    <location>
        <begin position="189"/>
        <end position="227"/>
    </location>
</feature>
<accession>A0A0E0AYG0</accession>
<evidence type="ECO:0000313" key="3">
    <source>
        <dbReference type="Proteomes" id="UP000026961"/>
    </source>
</evidence>
<feature type="region of interest" description="Disordered" evidence="1">
    <location>
        <begin position="110"/>
        <end position="130"/>
    </location>
</feature>
<evidence type="ECO:0000256" key="1">
    <source>
        <dbReference type="SAM" id="MobiDB-lite"/>
    </source>
</evidence>
<reference evidence="2" key="1">
    <citation type="submission" date="2015-04" db="UniProtKB">
        <authorList>
            <consortium name="EnsemblPlants"/>
        </authorList>
    </citation>
    <scope>IDENTIFICATION</scope>
</reference>
<feature type="region of interest" description="Disordered" evidence="1">
    <location>
        <begin position="357"/>
        <end position="383"/>
    </location>
</feature>
<feature type="compositionally biased region" description="Basic and acidic residues" evidence="1">
    <location>
        <begin position="201"/>
        <end position="213"/>
    </location>
</feature>
<feature type="region of interest" description="Disordered" evidence="1">
    <location>
        <begin position="250"/>
        <end position="321"/>
    </location>
</feature>
<feature type="compositionally biased region" description="Pro residues" evidence="1">
    <location>
        <begin position="374"/>
        <end position="383"/>
    </location>
</feature>
<proteinExistence type="predicted"/>
<feature type="compositionally biased region" description="Low complexity" evidence="1">
    <location>
        <begin position="250"/>
        <end position="267"/>
    </location>
</feature>
<feature type="compositionally biased region" description="Basic residues" evidence="1">
    <location>
        <begin position="189"/>
        <end position="200"/>
    </location>
</feature>
<protein>
    <submittedName>
        <fullName evidence="2">Uncharacterized protein</fullName>
    </submittedName>
</protein>
<dbReference type="HOGENOM" id="CLU_722371_0_0_1"/>
<dbReference type="Gramene" id="OGLUM08G23720.1">
    <property type="protein sequence ID" value="OGLUM08G23720.1"/>
    <property type="gene ID" value="OGLUM08G23720"/>
</dbReference>
<sequence>MEVEGSSGEASNYYYSYLFSSTSTWFGFVFTPTHDSVGPTYRAKATTLYTSTTPLPKPGKILLTGAVRAKPESWTELRKDTEWHGWEWDRAAQRRIFPPDAGWMNPADLGGFGRPSERASRASGRVTAWRERERERDGRCLATTTTMCCGREEGAAASAGPGDKRGGDGEADACLATTTTTCCIRGRREQRRADGRRRRRPGEEARGPRRWKEAAATGGGARPQGPEMINGTLLLIESISPLRKSITTVSTAQGNSATSTQTQTSNGIAVPTHRGEEDKGPPSPPPASQHVSTWCPPEAVGPHLPLPPRPPRRGPHHAAANVRAPHARPGWWTPPHQSRDGQAVTLATARSARALFDPPHHHHFGHTRTTTGLAPPPGSGRVR</sequence>
<dbReference type="AlphaFoldDB" id="A0A0E0AYG0"/>
<dbReference type="EnsemblPlants" id="OGLUM08G23720.1">
    <property type="protein sequence ID" value="OGLUM08G23720.1"/>
    <property type="gene ID" value="OGLUM08G23720"/>
</dbReference>
<name>A0A0E0AYG0_9ORYZ</name>
<evidence type="ECO:0000313" key="2">
    <source>
        <dbReference type="EnsemblPlants" id="OGLUM08G23720.1"/>
    </source>
</evidence>
<organism evidence="2">
    <name type="scientific">Oryza glumipatula</name>
    <dbReference type="NCBI Taxonomy" id="40148"/>
    <lineage>
        <taxon>Eukaryota</taxon>
        <taxon>Viridiplantae</taxon>
        <taxon>Streptophyta</taxon>
        <taxon>Embryophyta</taxon>
        <taxon>Tracheophyta</taxon>
        <taxon>Spermatophyta</taxon>
        <taxon>Magnoliopsida</taxon>
        <taxon>Liliopsida</taxon>
        <taxon>Poales</taxon>
        <taxon>Poaceae</taxon>
        <taxon>BOP clade</taxon>
        <taxon>Oryzoideae</taxon>
        <taxon>Oryzeae</taxon>
        <taxon>Oryzinae</taxon>
        <taxon>Oryza</taxon>
    </lineage>
</organism>
<keyword evidence="3" id="KW-1185">Reference proteome</keyword>